<protein>
    <submittedName>
        <fullName evidence="2">Helix-turn-helix transcriptional regulator</fullName>
    </submittedName>
</protein>
<feature type="region of interest" description="Disordered" evidence="1">
    <location>
        <begin position="327"/>
        <end position="349"/>
    </location>
</feature>
<accession>A0A7T7I0T4</accession>
<dbReference type="InterPro" id="IPR036390">
    <property type="entry name" value="WH_DNA-bd_sf"/>
</dbReference>
<evidence type="ECO:0000256" key="1">
    <source>
        <dbReference type="SAM" id="MobiDB-lite"/>
    </source>
</evidence>
<sequence length="349" mass="37885">MLRIHFSAEDLGRIRLATGPDPAWEALLSLHVLGGPDIDVELRRWRTHVRTSLDTAARPLLHLVPPRGYSPDFLTPSEGTTDPEAAVDTILSTSRLRLRTDVATLGQQRRLPSWATALASGLPAARRGLGTALRRYHRQALHPYWTQISSSVDAERALRAKAFLAGGTDRLLSGLHPTVQWRAPVLQVSYPEDRDVHLQGRGLRLVPSYFCRGRPIALRDGSLAPVLVYPVNRGIDSLRPGGAVGRASALDRLLGRTRAATLATIAEVENATGNEIARRLAISPASVSEHATVLRDAGLIHSLRVRNTMRHTLTPLGTELLDGRAARPVDATEQDDADGAAGALARSIR</sequence>
<evidence type="ECO:0000313" key="2">
    <source>
        <dbReference type="EMBL" id="QQM38925.1"/>
    </source>
</evidence>
<name>A0A7T7I0T4_9ACTN</name>
<dbReference type="InterPro" id="IPR036388">
    <property type="entry name" value="WH-like_DNA-bd_sf"/>
</dbReference>
<dbReference type="CDD" id="cd00090">
    <property type="entry name" value="HTH_ARSR"/>
    <property type="match status" value="1"/>
</dbReference>
<evidence type="ECO:0000313" key="3">
    <source>
        <dbReference type="Proteomes" id="UP000595636"/>
    </source>
</evidence>
<dbReference type="EMBL" id="CP066831">
    <property type="protein sequence ID" value="QQM38925.1"/>
    <property type="molecule type" value="Genomic_DNA"/>
</dbReference>
<dbReference type="Proteomes" id="UP000595636">
    <property type="component" value="Chromosome"/>
</dbReference>
<dbReference type="RefSeq" id="WP_200394087.1">
    <property type="nucleotide sequence ID" value="NZ_CP066831.1"/>
</dbReference>
<dbReference type="SUPFAM" id="SSF46785">
    <property type="entry name" value="Winged helix' DNA-binding domain"/>
    <property type="match status" value="1"/>
</dbReference>
<organism evidence="2 3">
    <name type="scientific">Streptomyces liliifuscus</name>
    <dbReference type="NCBI Taxonomy" id="2797636"/>
    <lineage>
        <taxon>Bacteria</taxon>
        <taxon>Bacillati</taxon>
        <taxon>Actinomycetota</taxon>
        <taxon>Actinomycetes</taxon>
        <taxon>Kitasatosporales</taxon>
        <taxon>Streptomycetaceae</taxon>
        <taxon>Streptomyces</taxon>
    </lineage>
</organism>
<keyword evidence="3" id="KW-1185">Reference proteome</keyword>
<dbReference type="KEGG" id="slf:JEQ17_05175"/>
<reference evidence="2 3" key="1">
    <citation type="submission" date="2020-12" db="EMBL/GenBank/DDBJ databases">
        <title>A novel species.</title>
        <authorList>
            <person name="Li K."/>
        </authorList>
    </citation>
    <scope>NUCLEOTIDE SEQUENCE [LARGE SCALE GENOMIC DNA]</scope>
    <source>
        <strain evidence="2 3">ZYC-3</strain>
    </source>
</reference>
<dbReference type="InterPro" id="IPR011991">
    <property type="entry name" value="ArsR-like_HTH"/>
</dbReference>
<proteinExistence type="predicted"/>
<dbReference type="Gene3D" id="1.10.10.10">
    <property type="entry name" value="Winged helix-like DNA-binding domain superfamily/Winged helix DNA-binding domain"/>
    <property type="match status" value="1"/>
</dbReference>
<gene>
    <name evidence="2" type="ORF">JEQ17_05175</name>
</gene>
<feature type="compositionally biased region" description="Low complexity" evidence="1">
    <location>
        <begin position="339"/>
        <end position="349"/>
    </location>
</feature>
<dbReference type="AlphaFoldDB" id="A0A7T7I0T4"/>